<evidence type="ECO:0000313" key="3">
    <source>
        <dbReference type="Proteomes" id="UP000285278"/>
    </source>
</evidence>
<feature type="region of interest" description="Disordered" evidence="1">
    <location>
        <begin position="1"/>
        <end position="20"/>
    </location>
</feature>
<feature type="compositionally biased region" description="Low complexity" evidence="1">
    <location>
        <begin position="91"/>
        <end position="107"/>
    </location>
</feature>
<sequence length="244" mass="25490">MNKDSNLNEAILTPEDGPQGAEYFNVGATFNERQGAHPEDAQMFTQMASDTTFNPPECAGLYLSGADLIAMVARDPQKVSAVQYSVGGAGDNAAEPANPEDPAAQAEGDAAVEQPGTDTGADGATYSVVLSGSDSSPKVPQDIGACKTFTREYTQMSGARVMNFSTTPWDAGIDGADEHVAAEEKLDNVTVGGQDSDMPGIGETNYLIAGTVNGVYFQVVSLGKTASKDVVKELAQKQVDRLRG</sequence>
<dbReference type="OrthoDB" id="4406857at2"/>
<protein>
    <recommendedName>
        <fullName evidence="4">PknH-like extracellular domain-containing protein</fullName>
    </recommendedName>
</protein>
<feature type="compositionally biased region" description="Polar residues" evidence="1">
    <location>
        <begin position="128"/>
        <end position="137"/>
    </location>
</feature>
<proteinExistence type="predicted"/>
<reference evidence="2 3" key="1">
    <citation type="submission" date="2018-09" db="EMBL/GenBank/DDBJ databases">
        <title>Optimization and identification of Corynebacterium falsenii FN1-14 from fish paste.</title>
        <authorList>
            <person name="Daroonpunt R."/>
            <person name="Tanasupawat S."/>
        </authorList>
    </citation>
    <scope>NUCLEOTIDE SEQUENCE [LARGE SCALE GENOMIC DNA]</scope>
    <source>
        <strain evidence="2 3">FN1-14</strain>
    </source>
</reference>
<evidence type="ECO:0008006" key="4">
    <source>
        <dbReference type="Google" id="ProtNLM"/>
    </source>
</evidence>
<dbReference type="Proteomes" id="UP000285278">
    <property type="component" value="Unassembled WGS sequence"/>
</dbReference>
<name>A0A418Q5X6_9CORY</name>
<dbReference type="AlphaFoldDB" id="A0A418Q5X6"/>
<organism evidence="2 3">
    <name type="scientific">Corynebacterium falsenii</name>
    <dbReference type="NCBI Taxonomy" id="108486"/>
    <lineage>
        <taxon>Bacteria</taxon>
        <taxon>Bacillati</taxon>
        <taxon>Actinomycetota</taxon>
        <taxon>Actinomycetes</taxon>
        <taxon>Mycobacteriales</taxon>
        <taxon>Corynebacteriaceae</taxon>
        <taxon>Corynebacterium</taxon>
    </lineage>
</organism>
<dbReference type="RefSeq" id="WP_119665006.1">
    <property type="nucleotide sequence ID" value="NZ_QXJK01000009.1"/>
</dbReference>
<keyword evidence="3" id="KW-1185">Reference proteome</keyword>
<evidence type="ECO:0000313" key="2">
    <source>
        <dbReference type="EMBL" id="RIX34098.1"/>
    </source>
</evidence>
<evidence type="ECO:0000256" key="1">
    <source>
        <dbReference type="SAM" id="MobiDB-lite"/>
    </source>
</evidence>
<gene>
    <name evidence="2" type="ORF">D3M95_08310</name>
</gene>
<accession>A0A418Q5X6</accession>
<feature type="region of interest" description="Disordered" evidence="1">
    <location>
        <begin position="90"/>
        <end position="137"/>
    </location>
</feature>
<dbReference type="EMBL" id="QXJK01000009">
    <property type="protein sequence ID" value="RIX34098.1"/>
    <property type="molecule type" value="Genomic_DNA"/>
</dbReference>
<comment type="caution">
    <text evidence="2">The sequence shown here is derived from an EMBL/GenBank/DDBJ whole genome shotgun (WGS) entry which is preliminary data.</text>
</comment>